<sequence>MSETLCAIVLAAGLGSRYRAVAGQHRNKLLAQCLGRDGTERSVLEQVLVNVSALADKTVLLTRADYCSVAELGLRHGYEVVVLDSPGMGDSIAAAVSAEPAHRGWLIALGDMPFIHADTLERVARSVEDGAISVPVHAGQYGHPVAFGRAFGPALMALAGEKGAKRLFQGARIKEIEVDDPGVLWDVDVPAALTFQPR</sequence>
<dbReference type="Gene3D" id="3.90.550.10">
    <property type="entry name" value="Spore Coat Polysaccharide Biosynthesis Protein SpsA, Chain A"/>
    <property type="match status" value="1"/>
</dbReference>
<reference evidence="3 4" key="1">
    <citation type="submission" date="2016-08" db="EMBL/GenBank/DDBJ databases">
        <title>Whole genome sequence of Pseudomonas graminis strain UASWS1507, a potential biological control agent for agriculture.</title>
        <authorList>
            <person name="Crovadore J."/>
            <person name="Calmin G."/>
            <person name="Chablais R."/>
            <person name="Cochard B."/>
            <person name="Lefort F."/>
        </authorList>
    </citation>
    <scope>NUCLEOTIDE SEQUENCE [LARGE SCALE GENOMIC DNA]</scope>
    <source>
        <strain evidence="3 4">UASWS1507</strain>
    </source>
</reference>
<dbReference type="RefSeq" id="WP_065993117.1">
    <property type="nucleotide sequence ID" value="NZ_MDEN01000069.1"/>
</dbReference>
<protein>
    <submittedName>
        <fullName evidence="3">Molybdopterin-guanine dinucleotide biosynthesis protein MobA</fullName>
    </submittedName>
</protein>
<dbReference type="CDD" id="cd04182">
    <property type="entry name" value="GT_2_like_f"/>
    <property type="match status" value="1"/>
</dbReference>
<dbReference type="SUPFAM" id="SSF53448">
    <property type="entry name" value="Nucleotide-diphospho-sugar transferases"/>
    <property type="match status" value="1"/>
</dbReference>
<accession>A0A1C2DA84</accession>
<evidence type="ECO:0000313" key="4">
    <source>
        <dbReference type="Proteomes" id="UP000095143"/>
    </source>
</evidence>
<dbReference type="EMBL" id="MDEN01000069">
    <property type="protein sequence ID" value="OCX11654.1"/>
    <property type="molecule type" value="Genomic_DNA"/>
</dbReference>
<evidence type="ECO:0000256" key="1">
    <source>
        <dbReference type="ARBA" id="ARBA00022842"/>
    </source>
</evidence>
<name>A0A1C2DA84_9PSED</name>
<dbReference type="OrthoDB" id="5298023at2"/>
<feature type="domain" description="MobA-like NTP transferase" evidence="2">
    <location>
        <begin position="7"/>
        <end position="169"/>
    </location>
</feature>
<comment type="caution">
    <text evidence="3">The sequence shown here is derived from an EMBL/GenBank/DDBJ whole genome shotgun (WGS) entry which is preliminary data.</text>
</comment>
<dbReference type="AlphaFoldDB" id="A0A1C2DA84"/>
<dbReference type="PANTHER" id="PTHR43777">
    <property type="entry name" value="MOLYBDENUM COFACTOR CYTIDYLYLTRANSFERASE"/>
    <property type="match status" value="1"/>
</dbReference>
<dbReference type="InterPro" id="IPR029044">
    <property type="entry name" value="Nucleotide-diphossugar_trans"/>
</dbReference>
<dbReference type="Proteomes" id="UP000095143">
    <property type="component" value="Unassembled WGS sequence"/>
</dbReference>
<dbReference type="InterPro" id="IPR025877">
    <property type="entry name" value="MobA-like_NTP_Trfase"/>
</dbReference>
<organism evidence="3 4">
    <name type="scientific">Pseudomonas graminis</name>
    <dbReference type="NCBI Taxonomy" id="158627"/>
    <lineage>
        <taxon>Bacteria</taxon>
        <taxon>Pseudomonadati</taxon>
        <taxon>Pseudomonadota</taxon>
        <taxon>Gammaproteobacteria</taxon>
        <taxon>Pseudomonadales</taxon>
        <taxon>Pseudomonadaceae</taxon>
        <taxon>Pseudomonas</taxon>
    </lineage>
</organism>
<proteinExistence type="predicted"/>
<dbReference type="GO" id="GO:0016779">
    <property type="term" value="F:nucleotidyltransferase activity"/>
    <property type="evidence" value="ECO:0007669"/>
    <property type="project" value="UniProtKB-ARBA"/>
</dbReference>
<dbReference type="PANTHER" id="PTHR43777:SF1">
    <property type="entry name" value="MOLYBDENUM COFACTOR CYTIDYLYLTRANSFERASE"/>
    <property type="match status" value="1"/>
</dbReference>
<evidence type="ECO:0000259" key="2">
    <source>
        <dbReference type="Pfam" id="PF12804"/>
    </source>
</evidence>
<gene>
    <name evidence="3" type="ORF">BBI10_26160</name>
</gene>
<dbReference type="Pfam" id="PF12804">
    <property type="entry name" value="NTP_transf_3"/>
    <property type="match status" value="1"/>
</dbReference>
<keyword evidence="1" id="KW-0460">Magnesium</keyword>
<evidence type="ECO:0000313" key="3">
    <source>
        <dbReference type="EMBL" id="OCX11654.1"/>
    </source>
</evidence>